<feature type="domain" description="Sushi" evidence="7">
    <location>
        <begin position="35"/>
        <end position="92"/>
    </location>
</feature>
<keyword evidence="9" id="KW-1185">Reference proteome</keyword>
<keyword evidence="6" id="KW-1133">Transmembrane helix</keyword>
<dbReference type="SMART" id="SM00032">
    <property type="entry name" value="CCP"/>
    <property type="match status" value="1"/>
</dbReference>
<dbReference type="Proteomes" id="UP000271162">
    <property type="component" value="Unassembled WGS sequence"/>
</dbReference>
<keyword evidence="3 5" id="KW-1015">Disulfide bond</keyword>
<evidence type="ECO:0000259" key="7">
    <source>
        <dbReference type="PROSITE" id="PS50923"/>
    </source>
</evidence>
<organism evidence="10">
    <name type="scientific">Nippostrongylus brasiliensis</name>
    <name type="common">Rat hookworm</name>
    <dbReference type="NCBI Taxonomy" id="27835"/>
    <lineage>
        <taxon>Eukaryota</taxon>
        <taxon>Metazoa</taxon>
        <taxon>Ecdysozoa</taxon>
        <taxon>Nematoda</taxon>
        <taxon>Chromadorea</taxon>
        <taxon>Rhabditida</taxon>
        <taxon>Rhabditina</taxon>
        <taxon>Rhabditomorpha</taxon>
        <taxon>Strongyloidea</taxon>
        <taxon>Heligmosomidae</taxon>
        <taxon>Nippostrongylus</taxon>
    </lineage>
</organism>
<name>A0A0N4Y0F6_NIPBR</name>
<evidence type="ECO:0000256" key="4">
    <source>
        <dbReference type="ARBA" id="ARBA00023180"/>
    </source>
</evidence>
<accession>A0A0N4Y0F6</accession>
<dbReference type="OMA" id="CEEDARW"/>
<evidence type="ECO:0000256" key="3">
    <source>
        <dbReference type="ARBA" id="ARBA00023157"/>
    </source>
</evidence>
<evidence type="ECO:0000256" key="1">
    <source>
        <dbReference type="ARBA" id="ARBA00022659"/>
    </source>
</evidence>
<keyword evidence="4" id="KW-0325">Glycoprotein</keyword>
<feature type="disulfide bond" evidence="5">
    <location>
        <begin position="5"/>
        <end position="32"/>
    </location>
</feature>
<gene>
    <name evidence="8" type="ORF">NBR_LOCUS9005</name>
</gene>
<keyword evidence="1 5" id="KW-0768">Sushi</keyword>
<dbReference type="AlphaFoldDB" id="A0A0N4Y0F6"/>
<dbReference type="PANTHER" id="PTHR19325:SF574">
    <property type="entry name" value="SUSHI, VON WILLEBRAND FACTOR TYPE A, EGF AND PENTRAXIN DOMAIN-CONTAINING PROTEIN 1"/>
    <property type="match status" value="1"/>
</dbReference>
<comment type="caution">
    <text evidence="5">Lacks conserved residue(s) required for the propagation of feature annotation.</text>
</comment>
<keyword evidence="6" id="KW-0472">Membrane</keyword>
<reference evidence="10" key="1">
    <citation type="submission" date="2017-02" db="UniProtKB">
        <authorList>
            <consortium name="WormBaseParasite"/>
        </authorList>
    </citation>
    <scope>IDENTIFICATION</scope>
</reference>
<feature type="transmembrane region" description="Helical" evidence="6">
    <location>
        <begin position="109"/>
        <end position="128"/>
    </location>
</feature>
<feature type="disulfide bond" evidence="5">
    <location>
        <begin position="63"/>
        <end position="90"/>
    </location>
</feature>
<evidence type="ECO:0000313" key="9">
    <source>
        <dbReference type="Proteomes" id="UP000271162"/>
    </source>
</evidence>
<dbReference type="WBParaSite" id="NBR_0000900401-mRNA-1">
    <property type="protein sequence ID" value="NBR_0000900401-mRNA-1"/>
    <property type="gene ID" value="NBR_0000900401"/>
</dbReference>
<proteinExistence type="predicted"/>
<dbReference type="SUPFAM" id="SSF57535">
    <property type="entry name" value="Complement control module/SCR domain"/>
    <property type="match status" value="2"/>
</dbReference>
<dbReference type="PANTHER" id="PTHR19325">
    <property type="entry name" value="COMPLEMENT COMPONENT-RELATED SUSHI DOMAIN-CONTAINING"/>
    <property type="match status" value="1"/>
</dbReference>
<dbReference type="InterPro" id="IPR035976">
    <property type="entry name" value="Sushi/SCR/CCP_sf"/>
</dbReference>
<evidence type="ECO:0000256" key="2">
    <source>
        <dbReference type="ARBA" id="ARBA00022737"/>
    </source>
</evidence>
<dbReference type="Gene3D" id="2.10.70.10">
    <property type="entry name" value="Complement Module, domain 1"/>
    <property type="match status" value="2"/>
</dbReference>
<protein>
    <submittedName>
        <fullName evidence="10">Sushi domain-containing protein</fullName>
    </submittedName>
</protein>
<reference evidence="8 9" key="2">
    <citation type="submission" date="2018-11" db="EMBL/GenBank/DDBJ databases">
        <authorList>
            <consortium name="Pathogen Informatics"/>
        </authorList>
    </citation>
    <scope>NUCLEOTIDE SEQUENCE [LARGE SCALE GENOMIC DNA]</scope>
</reference>
<dbReference type="Pfam" id="PF00084">
    <property type="entry name" value="Sushi"/>
    <property type="match status" value="2"/>
</dbReference>
<dbReference type="InterPro" id="IPR000436">
    <property type="entry name" value="Sushi_SCR_CCP_dom"/>
</dbReference>
<dbReference type="CDD" id="cd00033">
    <property type="entry name" value="CCP"/>
    <property type="match status" value="2"/>
</dbReference>
<dbReference type="EMBL" id="UYSL01020077">
    <property type="protein sequence ID" value="VDL72594.1"/>
    <property type="molecule type" value="Genomic_DNA"/>
</dbReference>
<sequence>MQYECLPGWKLIGEERRRCQFDGTWSGTAPHCKVVDCEAPPAISNGEVSAPTTTFDSQANYTCHDGYRLIGHGTVKCTARGMWEPAIPVCYDMATLRELRTESSENHTGLAALGIVLGFVLLFVTVRFTRNSKTVSITDKHPHLYGSGPPPGLIYVTPSMLTNGPDSVVYYASSGVPLTKMEIPPHLLSLKQLPNGNIQATMPIGRPLVRPQLPIFSASPTPSQLLYSFDYEPVYDVPPDVQRRSEVYAEENIYEKLPDVRPNPQNS</sequence>
<evidence type="ECO:0000313" key="8">
    <source>
        <dbReference type="EMBL" id="VDL72594.1"/>
    </source>
</evidence>
<dbReference type="PROSITE" id="PS50923">
    <property type="entry name" value="SUSHI"/>
    <property type="match status" value="2"/>
</dbReference>
<dbReference type="InterPro" id="IPR050350">
    <property type="entry name" value="Compl-Cell_Adhes-Reg"/>
</dbReference>
<evidence type="ECO:0000256" key="5">
    <source>
        <dbReference type="PROSITE-ProRule" id="PRU00302"/>
    </source>
</evidence>
<keyword evidence="2" id="KW-0677">Repeat</keyword>
<evidence type="ECO:0000256" key="6">
    <source>
        <dbReference type="SAM" id="Phobius"/>
    </source>
</evidence>
<keyword evidence="6" id="KW-0812">Transmembrane</keyword>
<evidence type="ECO:0000313" key="10">
    <source>
        <dbReference type="WBParaSite" id="NBR_0000900401-mRNA-1"/>
    </source>
</evidence>
<feature type="domain" description="Sushi" evidence="7">
    <location>
        <begin position="1"/>
        <end position="34"/>
    </location>
</feature>
<dbReference type="STRING" id="27835.A0A0N4Y0F6"/>